<comment type="caution">
    <text evidence="8">The sequence shown here is derived from an EMBL/GenBank/DDBJ whole genome shotgun (WGS) entry which is preliminary data.</text>
</comment>
<dbReference type="GO" id="GO:0016616">
    <property type="term" value="F:oxidoreductase activity, acting on the CH-OH group of donors, NAD or NADP as acceptor"/>
    <property type="evidence" value="ECO:0007669"/>
    <property type="project" value="InterPro"/>
</dbReference>
<keyword evidence="3 5" id="KW-0560">Oxidoreductase</keyword>
<comment type="similarity">
    <text evidence="1 5">Belongs to the D-isomer specific 2-hydroxyacid dehydrogenase family.</text>
</comment>
<dbReference type="PANTHER" id="PTHR42789">
    <property type="entry name" value="D-ISOMER SPECIFIC 2-HYDROXYACID DEHYDROGENASE FAMILY PROTEIN (AFU_ORTHOLOGUE AFUA_6G10090)"/>
    <property type="match status" value="1"/>
</dbReference>
<evidence type="ECO:0000256" key="3">
    <source>
        <dbReference type="ARBA" id="ARBA00023002"/>
    </source>
</evidence>
<dbReference type="PROSITE" id="PS00065">
    <property type="entry name" value="D_2_HYDROXYACID_DH_1"/>
    <property type="match status" value="1"/>
</dbReference>
<dbReference type="AlphaFoldDB" id="A0A0P9CLP1"/>
<keyword evidence="2" id="KW-0028">Amino-acid biosynthesis</keyword>
<name>A0A0P9CLP1_9BACL</name>
<dbReference type="EMBL" id="LJCO01000042">
    <property type="protein sequence ID" value="KPV43922.1"/>
    <property type="molecule type" value="Genomic_DNA"/>
</dbReference>
<dbReference type="InterPro" id="IPR050857">
    <property type="entry name" value="D-2-hydroxyacid_DH"/>
</dbReference>
<dbReference type="CDD" id="cd12169">
    <property type="entry name" value="PGDH_like_1"/>
    <property type="match status" value="1"/>
</dbReference>
<dbReference type="OrthoDB" id="9805416at2"/>
<evidence type="ECO:0000313" key="8">
    <source>
        <dbReference type="EMBL" id="KPV43922.1"/>
    </source>
</evidence>
<dbReference type="RefSeq" id="WP_054968886.1">
    <property type="nucleotide sequence ID" value="NZ_LJCO01000042.1"/>
</dbReference>
<dbReference type="FunFam" id="3.40.50.720:FF:000203">
    <property type="entry name" value="D-3-phosphoglycerate dehydrogenase (SerA)"/>
    <property type="match status" value="1"/>
</dbReference>
<dbReference type="InterPro" id="IPR036291">
    <property type="entry name" value="NAD(P)-bd_dom_sf"/>
</dbReference>
<evidence type="ECO:0000256" key="2">
    <source>
        <dbReference type="ARBA" id="ARBA00022605"/>
    </source>
</evidence>
<dbReference type="InterPro" id="IPR006140">
    <property type="entry name" value="D-isomer_DH_NAD-bd"/>
</dbReference>
<feature type="domain" description="D-isomer specific 2-hydroxyacid dehydrogenase catalytic" evidence="6">
    <location>
        <begin position="24"/>
        <end position="316"/>
    </location>
</feature>
<evidence type="ECO:0000259" key="6">
    <source>
        <dbReference type="Pfam" id="PF00389"/>
    </source>
</evidence>
<dbReference type="PANTHER" id="PTHR42789:SF1">
    <property type="entry name" value="D-ISOMER SPECIFIC 2-HYDROXYACID DEHYDROGENASE FAMILY PROTEIN (AFU_ORTHOLOGUE AFUA_6G10090)"/>
    <property type="match status" value="1"/>
</dbReference>
<dbReference type="Pfam" id="PF00389">
    <property type="entry name" value="2-Hacid_dh"/>
    <property type="match status" value="1"/>
</dbReference>
<dbReference type="GO" id="GO:0051287">
    <property type="term" value="F:NAD binding"/>
    <property type="evidence" value="ECO:0007669"/>
    <property type="project" value="InterPro"/>
</dbReference>
<protein>
    <submittedName>
        <fullName evidence="8">2-hydroxyacid dehydrogenase</fullName>
    </submittedName>
</protein>
<evidence type="ECO:0000259" key="7">
    <source>
        <dbReference type="Pfam" id="PF02826"/>
    </source>
</evidence>
<feature type="domain" description="D-isomer specific 2-hydroxyacid dehydrogenase NAD-binding" evidence="7">
    <location>
        <begin position="114"/>
        <end position="288"/>
    </location>
</feature>
<dbReference type="SUPFAM" id="SSF51735">
    <property type="entry name" value="NAD(P)-binding Rossmann-fold domains"/>
    <property type="match status" value="1"/>
</dbReference>
<gene>
    <name evidence="8" type="ORF">AN477_09330</name>
</gene>
<sequence length="320" mass="35036">MKLQCIVLDDYQGVALSMADWSKVEDQVDVEVLREHISDEDSLVQAIEQADIIVMMRERTPIQAPLLRRLPNLKLLITTGMRNASLDAAAAVTQGIIVCGTEGNSQAASELTWALILGLAKGIAVEHEAFQKSGPWQSTVGADLYGHTLGIIGLGRLGSQVARVGLAFGMDVLAWSQNLTADLAAKVGVRMAASKEELLTKSDFVSIHLVQSERTRGLIGERELQMMQPNAFLINTSRSAIVNQEALVHALQQKWIQGAGLDVFDEEPLPLHHPLRSLPNVLATPHIGYVTEDTYRTWFAQIIENIQGFLAGSPIRQLTF</sequence>
<keyword evidence="9" id="KW-1185">Reference proteome</keyword>
<dbReference type="Gene3D" id="3.40.50.720">
    <property type="entry name" value="NAD(P)-binding Rossmann-like Domain"/>
    <property type="match status" value="2"/>
</dbReference>
<dbReference type="PATRIC" id="fig|471514.4.peg.436"/>
<dbReference type="Pfam" id="PF02826">
    <property type="entry name" value="2-Hacid_dh_C"/>
    <property type="match status" value="1"/>
</dbReference>
<evidence type="ECO:0000256" key="5">
    <source>
        <dbReference type="RuleBase" id="RU003719"/>
    </source>
</evidence>
<reference evidence="8 9" key="1">
    <citation type="submission" date="2015-09" db="EMBL/GenBank/DDBJ databases">
        <title>Draft genome sequence of Alicyclobacillus ferrooxydans DSM 22381.</title>
        <authorList>
            <person name="Hemp J."/>
        </authorList>
    </citation>
    <scope>NUCLEOTIDE SEQUENCE [LARGE SCALE GENOMIC DNA]</scope>
    <source>
        <strain evidence="8 9">TC-34</strain>
    </source>
</reference>
<organism evidence="8 9">
    <name type="scientific">Alicyclobacillus ferrooxydans</name>
    <dbReference type="NCBI Taxonomy" id="471514"/>
    <lineage>
        <taxon>Bacteria</taxon>
        <taxon>Bacillati</taxon>
        <taxon>Bacillota</taxon>
        <taxon>Bacilli</taxon>
        <taxon>Bacillales</taxon>
        <taxon>Alicyclobacillaceae</taxon>
        <taxon>Alicyclobacillus</taxon>
    </lineage>
</organism>
<dbReference type="InterPro" id="IPR029752">
    <property type="entry name" value="D-isomer_DH_CS1"/>
</dbReference>
<dbReference type="STRING" id="471514.AN477_09330"/>
<keyword evidence="4" id="KW-0520">NAD</keyword>
<evidence type="ECO:0000313" key="9">
    <source>
        <dbReference type="Proteomes" id="UP000050482"/>
    </source>
</evidence>
<dbReference type="GO" id="GO:0008652">
    <property type="term" value="P:amino acid biosynthetic process"/>
    <property type="evidence" value="ECO:0007669"/>
    <property type="project" value="UniProtKB-KW"/>
</dbReference>
<dbReference type="SUPFAM" id="SSF52283">
    <property type="entry name" value="Formate/glycerate dehydrogenase catalytic domain-like"/>
    <property type="match status" value="1"/>
</dbReference>
<evidence type="ECO:0000256" key="1">
    <source>
        <dbReference type="ARBA" id="ARBA00005854"/>
    </source>
</evidence>
<accession>A0A0P9CLP1</accession>
<proteinExistence type="inferred from homology"/>
<evidence type="ECO:0000256" key="4">
    <source>
        <dbReference type="ARBA" id="ARBA00023027"/>
    </source>
</evidence>
<dbReference type="InterPro" id="IPR006139">
    <property type="entry name" value="D-isomer_2_OHA_DH_cat_dom"/>
</dbReference>
<dbReference type="Proteomes" id="UP000050482">
    <property type="component" value="Unassembled WGS sequence"/>
</dbReference>